<comment type="similarity">
    <text evidence="1 7">Belongs to the bacterial ribosomal protein bL9 family.</text>
</comment>
<feature type="coiled-coil region" evidence="8">
    <location>
        <begin position="40"/>
        <end position="71"/>
    </location>
</feature>
<reference evidence="10 11" key="1">
    <citation type="submission" date="2017-01" db="EMBL/GenBank/DDBJ databases">
        <title>The cable genome- insights into the physiology and evolution of filamentous bacteria capable of sulfide oxidation via long distance electron transfer.</title>
        <authorList>
            <person name="Schreiber L."/>
            <person name="Bjerg J.T."/>
            <person name="Boggild A."/>
            <person name="Van De Vossenberg J."/>
            <person name="Meysman F."/>
            <person name="Nielsen L.P."/>
            <person name="Schramm A."/>
            <person name="Kjeldsen K.U."/>
        </authorList>
    </citation>
    <scope>NUCLEOTIDE SEQUENCE [LARGE SCALE GENOMIC DNA]</scope>
    <source>
        <strain evidence="10">MCF</strain>
    </source>
</reference>
<evidence type="ECO:0000313" key="11">
    <source>
        <dbReference type="Proteomes" id="UP000287853"/>
    </source>
</evidence>
<dbReference type="GO" id="GO:0005840">
    <property type="term" value="C:ribosome"/>
    <property type="evidence" value="ECO:0007669"/>
    <property type="project" value="UniProtKB-KW"/>
</dbReference>
<dbReference type="InterPro" id="IPR036935">
    <property type="entry name" value="Ribosomal_bL9_N_sf"/>
</dbReference>
<comment type="caution">
    <text evidence="10">The sequence shown here is derived from an EMBL/GenBank/DDBJ whole genome shotgun (WGS) entry which is preliminary data.</text>
</comment>
<name>A0A3S3QIT2_9BACT</name>
<keyword evidence="2 7" id="KW-0699">rRNA-binding</keyword>
<evidence type="ECO:0000256" key="6">
    <source>
        <dbReference type="ARBA" id="ARBA00035292"/>
    </source>
</evidence>
<dbReference type="InterPro" id="IPR000244">
    <property type="entry name" value="Ribosomal_bL9"/>
</dbReference>
<dbReference type="InterPro" id="IPR009027">
    <property type="entry name" value="Ribosomal_bL9/RNase_H1_N"/>
</dbReference>
<evidence type="ECO:0000256" key="3">
    <source>
        <dbReference type="ARBA" id="ARBA00022884"/>
    </source>
</evidence>
<evidence type="ECO:0000256" key="4">
    <source>
        <dbReference type="ARBA" id="ARBA00022980"/>
    </source>
</evidence>
<dbReference type="Gene3D" id="3.10.430.100">
    <property type="entry name" value="Ribosomal protein L9, C-terminal domain"/>
    <property type="match status" value="1"/>
</dbReference>
<dbReference type="GO" id="GO:0003735">
    <property type="term" value="F:structural constituent of ribosome"/>
    <property type="evidence" value="ECO:0007669"/>
    <property type="project" value="InterPro"/>
</dbReference>
<evidence type="ECO:0000313" key="10">
    <source>
        <dbReference type="EMBL" id="RWX45673.1"/>
    </source>
</evidence>
<dbReference type="Proteomes" id="UP000287853">
    <property type="component" value="Unassembled WGS sequence"/>
</dbReference>
<evidence type="ECO:0000256" key="2">
    <source>
        <dbReference type="ARBA" id="ARBA00022730"/>
    </source>
</evidence>
<dbReference type="GO" id="GO:1990904">
    <property type="term" value="C:ribonucleoprotein complex"/>
    <property type="evidence" value="ECO:0007669"/>
    <property type="project" value="UniProtKB-KW"/>
</dbReference>
<keyword evidence="4 7" id="KW-0689">Ribosomal protein</keyword>
<keyword evidence="8" id="KW-0175">Coiled coil</keyword>
<dbReference type="InterPro" id="IPR020594">
    <property type="entry name" value="Ribosomal_bL9_bac/chp"/>
</dbReference>
<dbReference type="PROSITE" id="PS00651">
    <property type="entry name" value="RIBOSOMAL_L9"/>
    <property type="match status" value="1"/>
</dbReference>
<sequence>MEVILKKTIDTLGREGDVVNVKPGYARNYLIPQNMASTVNKAALARLQREQETIEKRRAEEQKNAEKLAAQLENMIVVITRKVGREGRLFGSVNTGDIADQLEVQGVTLDRRSIMLADPLKSTGEAKVTVKVGYQMSTEITVQVAPEMSEA</sequence>
<dbReference type="PANTHER" id="PTHR21368">
    <property type="entry name" value="50S RIBOSOMAL PROTEIN L9"/>
    <property type="match status" value="1"/>
</dbReference>
<keyword evidence="11" id="KW-1185">Reference proteome</keyword>
<dbReference type="GO" id="GO:0006412">
    <property type="term" value="P:translation"/>
    <property type="evidence" value="ECO:0007669"/>
    <property type="project" value="UniProtKB-UniRule"/>
</dbReference>
<evidence type="ECO:0000256" key="5">
    <source>
        <dbReference type="ARBA" id="ARBA00023274"/>
    </source>
</evidence>
<proteinExistence type="inferred from homology"/>
<dbReference type="InterPro" id="IPR020070">
    <property type="entry name" value="Ribosomal_bL9_N"/>
</dbReference>
<accession>A0A3S3QIT2</accession>
<dbReference type="Pfam" id="PF03948">
    <property type="entry name" value="Ribosomal_L9_C"/>
    <property type="match status" value="1"/>
</dbReference>
<evidence type="ECO:0000259" key="9">
    <source>
        <dbReference type="PROSITE" id="PS00651"/>
    </source>
</evidence>
<dbReference type="EMBL" id="MTKO01000074">
    <property type="protein sequence ID" value="RWX45673.1"/>
    <property type="molecule type" value="Genomic_DNA"/>
</dbReference>
<evidence type="ECO:0000256" key="7">
    <source>
        <dbReference type="HAMAP-Rule" id="MF_00503"/>
    </source>
</evidence>
<keyword evidence="3 7" id="KW-0694">RNA-binding</keyword>
<dbReference type="AlphaFoldDB" id="A0A3S3QIT2"/>
<dbReference type="Pfam" id="PF01281">
    <property type="entry name" value="Ribosomal_L9_N"/>
    <property type="match status" value="1"/>
</dbReference>
<gene>
    <name evidence="7" type="primary">rplI</name>
    <name evidence="10" type="ORF">H206_01440</name>
</gene>
<dbReference type="Gene3D" id="3.40.5.10">
    <property type="entry name" value="Ribosomal protein L9, N-terminal domain"/>
    <property type="match status" value="1"/>
</dbReference>
<keyword evidence="5 7" id="KW-0687">Ribonucleoprotein</keyword>
<dbReference type="GO" id="GO:0019843">
    <property type="term" value="F:rRNA binding"/>
    <property type="evidence" value="ECO:0007669"/>
    <property type="project" value="UniProtKB-UniRule"/>
</dbReference>
<dbReference type="InterPro" id="IPR036791">
    <property type="entry name" value="Ribosomal_bL9_C_sf"/>
</dbReference>
<dbReference type="HAMAP" id="MF_00503">
    <property type="entry name" value="Ribosomal_bL9"/>
    <property type="match status" value="1"/>
</dbReference>
<protein>
    <recommendedName>
        <fullName evidence="6 7">Large ribosomal subunit protein bL9</fullName>
    </recommendedName>
</protein>
<dbReference type="InterPro" id="IPR020069">
    <property type="entry name" value="Ribosomal_bL9_C"/>
</dbReference>
<dbReference type="SUPFAM" id="SSF55658">
    <property type="entry name" value="L9 N-domain-like"/>
    <property type="match status" value="1"/>
</dbReference>
<dbReference type="SUPFAM" id="SSF55653">
    <property type="entry name" value="Ribosomal protein L9 C-domain"/>
    <property type="match status" value="1"/>
</dbReference>
<organism evidence="10 11">
    <name type="scientific">Candidatus Electrothrix aarhusensis</name>
    <dbReference type="NCBI Taxonomy" id="1859131"/>
    <lineage>
        <taxon>Bacteria</taxon>
        <taxon>Pseudomonadati</taxon>
        <taxon>Thermodesulfobacteriota</taxon>
        <taxon>Desulfobulbia</taxon>
        <taxon>Desulfobulbales</taxon>
        <taxon>Desulfobulbaceae</taxon>
        <taxon>Candidatus Electrothrix</taxon>
    </lineage>
</organism>
<evidence type="ECO:0000256" key="1">
    <source>
        <dbReference type="ARBA" id="ARBA00010605"/>
    </source>
</evidence>
<evidence type="ECO:0000256" key="8">
    <source>
        <dbReference type="SAM" id="Coils"/>
    </source>
</evidence>
<feature type="domain" description="Ribosomal protein L9" evidence="9">
    <location>
        <begin position="13"/>
        <end position="40"/>
    </location>
</feature>
<comment type="function">
    <text evidence="7">Binds to the 23S rRNA.</text>
</comment>
<dbReference type="NCBIfam" id="TIGR00158">
    <property type="entry name" value="L9"/>
    <property type="match status" value="1"/>
</dbReference>